<dbReference type="EMBL" id="CP120988">
    <property type="protein sequence ID" value="WLQ60411.1"/>
    <property type="molecule type" value="Genomic_DNA"/>
</dbReference>
<proteinExistence type="predicted"/>
<reference evidence="2 3" key="1">
    <citation type="submission" date="2023-03" db="EMBL/GenBank/DDBJ databases">
        <title>Isolation and description of six Streptomyces strains from soil environments, able to metabolize different microbial glucans.</title>
        <authorList>
            <person name="Widen T."/>
            <person name="Larsbrink J."/>
        </authorList>
    </citation>
    <scope>NUCLEOTIDE SEQUENCE [LARGE SCALE GENOMIC DNA]</scope>
    <source>
        <strain evidence="2 3">Alt2</strain>
    </source>
</reference>
<organism evidence="2 3">
    <name type="scientific">Streptomyces poriferorum</name>
    <dbReference type="NCBI Taxonomy" id="2798799"/>
    <lineage>
        <taxon>Bacteria</taxon>
        <taxon>Bacillati</taxon>
        <taxon>Actinomycetota</taxon>
        <taxon>Actinomycetes</taxon>
        <taxon>Kitasatosporales</taxon>
        <taxon>Streptomycetaceae</taxon>
        <taxon>Streptomyces</taxon>
    </lineage>
</organism>
<sequence length="194" mass="21152">MSYTTTSYGTWCNRVNSTSTSPDSDVLDYINGGDNAWQERLHASGAVTLIQSEYRDAINAALPDSVSLCGDEFIGPADPEDDEFEGYPTDEYGTLDFATLVEDINLEPIVDRNDPLTLEEIGRWEMKSTAKEPAKVASMAMKRAGLKPHVYLPHPESNRPQAIFLKGAVVTALTTRPRQASHSNAARNGDSATA</sequence>
<name>A0ABY9IYC3_9ACTN</name>
<dbReference type="RefSeq" id="WP_306069306.1">
    <property type="nucleotide sequence ID" value="NZ_CP120988.1"/>
</dbReference>
<dbReference type="Proteomes" id="UP001235744">
    <property type="component" value="Chromosome"/>
</dbReference>
<keyword evidence="3" id="KW-1185">Reference proteome</keyword>
<evidence type="ECO:0000256" key="1">
    <source>
        <dbReference type="SAM" id="MobiDB-lite"/>
    </source>
</evidence>
<gene>
    <name evidence="2" type="ORF">P8A19_35530</name>
</gene>
<protein>
    <submittedName>
        <fullName evidence="2">Uncharacterized protein</fullName>
    </submittedName>
</protein>
<feature type="region of interest" description="Disordered" evidence="1">
    <location>
        <begin position="175"/>
        <end position="194"/>
    </location>
</feature>
<accession>A0ABY9IYC3</accession>
<evidence type="ECO:0000313" key="3">
    <source>
        <dbReference type="Proteomes" id="UP001235744"/>
    </source>
</evidence>
<evidence type="ECO:0000313" key="2">
    <source>
        <dbReference type="EMBL" id="WLQ60411.1"/>
    </source>
</evidence>